<comment type="caution">
    <text evidence="2">The sequence shown here is derived from an EMBL/GenBank/DDBJ whole genome shotgun (WGS) entry which is preliminary data.</text>
</comment>
<dbReference type="Proteomes" id="UP000807353">
    <property type="component" value="Unassembled WGS sequence"/>
</dbReference>
<evidence type="ECO:0000256" key="1">
    <source>
        <dbReference type="SAM" id="Phobius"/>
    </source>
</evidence>
<feature type="transmembrane region" description="Helical" evidence="1">
    <location>
        <begin position="597"/>
        <end position="621"/>
    </location>
</feature>
<feature type="transmembrane region" description="Helical" evidence="1">
    <location>
        <begin position="76"/>
        <end position="101"/>
    </location>
</feature>
<gene>
    <name evidence="2" type="ORF">BDZ94DRAFT_1304553</name>
</gene>
<dbReference type="OrthoDB" id="2369382at2759"/>
<keyword evidence="1" id="KW-0812">Transmembrane</keyword>
<name>A0A9P5YE15_9AGAR</name>
<keyword evidence="3" id="KW-1185">Reference proteome</keyword>
<proteinExistence type="predicted"/>
<dbReference type="AlphaFoldDB" id="A0A9P5YE15"/>
<sequence>MAIVIANITVAQAATVINAIITFLQYSLGLALVALLLYFLPPLNSANSWSVAARQVHTSLWASIVRSGRTHASTRVNFFSTLSLISALLVAICGIITPLGLKEGPPVRSNYHSVDASFVPDSSPLGLATSPRQEFHYSRLCGGFSPVICPGNTAETMNRTEIPPSVYETFTSTPHGPFDMQFRRYFTSEAGYNFSVSKGQIGLVQSMVLREGIFGAEGVIVDMGDSPGVGLLNHTIPSLKEGATWSQDTLWLEPVTTCVNTNVTVDYILKDEYATDQFNLTDRGGFSNLTTVYPEMSLDGQNIDLHQHAYKGAVLSNFYTMMGFNNMTRNQSYVGKDFPLNRTSTFFRVGDMSTISLKFLSNTTTGGLDVSCKGFGGADNANISNVAVQCGMFASPARRTDGGDERIPSINSTWQQNLHVCASATRASIQTMTFSINSTRELNNLQITRKPSTTPVLWAVEKTDLKINDVDLFWGHVADKCESDPSLSTIRSTGLYVPAGGADIWGVSVSGQPSTIPAIAWEKVYDTSGDLPYSGKDNYALLTKWQSLLAKDPELGHAQIRNMIWTDIVANNLVGSESHSTLAVASLGPSVTYDLKYGIPLLVLFLIWAPSFIGSAIVLLFGMLRISRIRDFLNHTSVGRLAVGHSALVAAERISPPDSEPIHPNEDGWRKTVGETPVSFRPVINLQRSGSDQEVLYNELPKIGSF</sequence>
<feature type="transmembrane region" description="Helical" evidence="1">
    <location>
        <begin position="23"/>
        <end position="40"/>
    </location>
</feature>
<evidence type="ECO:0000313" key="2">
    <source>
        <dbReference type="EMBL" id="KAF9468272.1"/>
    </source>
</evidence>
<reference evidence="2" key="1">
    <citation type="submission" date="2020-11" db="EMBL/GenBank/DDBJ databases">
        <authorList>
            <consortium name="DOE Joint Genome Institute"/>
            <person name="Ahrendt S."/>
            <person name="Riley R."/>
            <person name="Andreopoulos W."/>
            <person name="Labutti K."/>
            <person name="Pangilinan J."/>
            <person name="Ruiz-Duenas F.J."/>
            <person name="Barrasa J.M."/>
            <person name="Sanchez-Garcia M."/>
            <person name="Camarero S."/>
            <person name="Miyauchi S."/>
            <person name="Serrano A."/>
            <person name="Linde D."/>
            <person name="Babiker R."/>
            <person name="Drula E."/>
            <person name="Ayuso-Fernandez I."/>
            <person name="Pacheco R."/>
            <person name="Padilla G."/>
            <person name="Ferreira P."/>
            <person name="Barriuso J."/>
            <person name="Kellner H."/>
            <person name="Castanera R."/>
            <person name="Alfaro M."/>
            <person name="Ramirez L."/>
            <person name="Pisabarro A.G."/>
            <person name="Kuo A."/>
            <person name="Tritt A."/>
            <person name="Lipzen A."/>
            <person name="He G."/>
            <person name="Yan M."/>
            <person name="Ng V."/>
            <person name="Cullen D."/>
            <person name="Martin F."/>
            <person name="Rosso M.-N."/>
            <person name="Henrissat B."/>
            <person name="Hibbett D."/>
            <person name="Martinez A.T."/>
            <person name="Grigoriev I.V."/>
        </authorList>
    </citation>
    <scope>NUCLEOTIDE SEQUENCE</scope>
    <source>
        <strain evidence="2">CBS 247.69</strain>
    </source>
</reference>
<keyword evidence="1" id="KW-0472">Membrane</keyword>
<organism evidence="2 3">
    <name type="scientific">Collybia nuda</name>
    <dbReference type="NCBI Taxonomy" id="64659"/>
    <lineage>
        <taxon>Eukaryota</taxon>
        <taxon>Fungi</taxon>
        <taxon>Dikarya</taxon>
        <taxon>Basidiomycota</taxon>
        <taxon>Agaricomycotina</taxon>
        <taxon>Agaricomycetes</taxon>
        <taxon>Agaricomycetidae</taxon>
        <taxon>Agaricales</taxon>
        <taxon>Tricholomatineae</taxon>
        <taxon>Clitocybaceae</taxon>
        <taxon>Collybia</taxon>
    </lineage>
</organism>
<protein>
    <submittedName>
        <fullName evidence="2">Uncharacterized protein</fullName>
    </submittedName>
</protein>
<dbReference type="EMBL" id="MU150233">
    <property type="protein sequence ID" value="KAF9468272.1"/>
    <property type="molecule type" value="Genomic_DNA"/>
</dbReference>
<keyword evidence="1" id="KW-1133">Transmembrane helix</keyword>
<evidence type="ECO:0000313" key="3">
    <source>
        <dbReference type="Proteomes" id="UP000807353"/>
    </source>
</evidence>
<accession>A0A9P5YE15</accession>